<dbReference type="AlphaFoldDB" id="Q23H86"/>
<keyword evidence="2" id="KW-1133">Transmembrane helix</keyword>
<feature type="compositionally biased region" description="Polar residues" evidence="1">
    <location>
        <begin position="262"/>
        <end position="287"/>
    </location>
</feature>
<dbReference type="PANTHER" id="PTHR31735">
    <property type="entry name" value="VACUOLAR MEMBRANE PROTEIN YPL162C"/>
    <property type="match status" value="1"/>
</dbReference>
<dbReference type="Pfam" id="PF12400">
    <property type="entry name" value="STIMATE"/>
    <property type="match status" value="1"/>
</dbReference>
<feature type="transmembrane region" description="Helical" evidence="2">
    <location>
        <begin position="50"/>
        <end position="68"/>
    </location>
</feature>
<sequence>MGEGCEITDLQGYLVQVSLAVICFLILIYKRHKERPKRLWKIWTLDNSKQGVSALVAHMLNVLLAVTLSGESDLDACNWYFVTVLFDTTLGVFICFIILSIFEKLFDRYHLVKFKTGNYFKVIIPDNGSGQKTKKKSREDESNIHLLKPIVKISYCVWLSQLIIWNLIVVISKFFLYGLQSGISPYLQPIISWMFSFLESFVKLKLIIVMVIVPAILNAIQFWIQDNFLKKNDFNSMEKEYVACQIYENEESQDDTIRRTQNDLQMAPTQTKPSSSSPGQFNYEQKE</sequence>
<feature type="transmembrane region" description="Helical" evidence="2">
    <location>
        <begin position="80"/>
        <end position="102"/>
    </location>
</feature>
<evidence type="ECO:0000313" key="4">
    <source>
        <dbReference type="Proteomes" id="UP000009168"/>
    </source>
</evidence>
<dbReference type="PANTHER" id="PTHR31735:SF1">
    <property type="entry name" value="VACUOLAR MEMBRANE PROTEIN YPL162C"/>
    <property type="match status" value="1"/>
</dbReference>
<keyword evidence="4" id="KW-1185">Reference proteome</keyword>
<feature type="transmembrane region" description="Helical" evidence="2">
    <location>
        <begin position="12"/>
        <end position="29"/>
    </location>
</feature>
<keyword evidence="2" id="KW-0472">Membrane</keyword>
<name>Q23H86_TETTS</name>
<dbReference type="KEGG" id="tet:TTHERM_00819600"/>
<dbReference type="RefSeq" id="XP_001016167.2">
    <property type="nucleotide sequence ID" value="XM_001016167.3"/>
</dbReference>
<feature type="region of interest" description="Disordered" evidence="1">
    <location>
        <begin position="251"/>
        <end position="287"/>
    </location>
</feature>
<dbReference type="InParanoid" id="Q23H86"/>
<keyword evidence="2" id="KW-0812">Transmembrane</keyword>
<evidence type="ECO:0000256" key="2">
    <source>
        <dbReference type="SAM" id="Phobius"/>
    </source>
</evidence>
<proteinExistence type="predicted"/>
<evidence type="ECO:0000256" key="1">
    <source>
        <dbReference type="SAM" id="MobiDB-lite"/>
    </source>
</evidence>
<evidence type="ECO:0000313" key="3">
    <source>
        <dbReference type="EMBL" id="EAR95922.2"/>
    </source>
</evidence>
<dbReference type="EMBL" id="GG662700">
    <property type="protein sequence ID" value="EAR95922.2"/>
    <property type="molecule type" value="Genomic_DNA"/>
</dbReference>
<protein>
    <submittedName>
        <fullName evidence="3">Vaculolar membrane protein</fullName>
    </submittedName>
</protein>
<reference evidence="4" key="1">
    <citation type="journal article" date="2006" name="PLoS Biol.">
        <title>Macronuclear genome sequence of the ciliate Tetrahymena thermophila, a model eukaryote.</title>
        <authorList>
            <person name="Eisen J.A."/>
            <person name="Coyne R.S."/>
            <person name="Wu M."/>
            <person name="Wu D."/>
            <person name="Thiagarajan M."/>
            <person name="Wortman J.R."/>
            <person name="Badger J.H."/>
            <person name="Ren Q."/>
            <person name="Amedeo P."/>
            <person name="Jones K.M."/>
            <person name="Tallon L.J."/>
            <person name="Delcher A.L."/>
            <person name="Salzberg S.L."/>
            <person name="Silva J.C."/>
            <person name="Haas B.J."/>
            <person name="Majoros W.H."/>
            <person name="Farzad M."/>
            <person name="Carlton J.M."/>
            <person name="Smith R.K. Jr."/>
            <person name="Garg J."/>
            <person name="Pearlman R.E."/>
            <person name="Karrer K.M."/>
            <person name="Sun L."/>
            <person name="Manning G."/>
            <person name="Elde N.C."/>
            <person name="Turkewitz A.P."/>
            <person name="Asai D.J."/>
            <person name="Wilkes D.E."/>
            <person name="Wang Y."/>
            <person name="Cai H."/>
            <person name="Collins K."/>
            <person name="Stewart B.A."/>
            <person name="Lee S.R."/>
            <person name="Wilamowska K."/>
            <person name="Weinberg Z."/>
            <person name="Ruzzo W.L."/>
            <person name="Wloga D."/>
            <person name="Gaertig J."/>
            <person name="Frankel J."/>
            <person name="Tsao C.-C."/>
            <person name="Gorovsky M.A."/>
            <person name="Keeling P.J."/>
            <person name="Waller R.F."/>
            <person name="Patron N.J."/>
            <person name="Cherry J.M."/>
            <person name="Stover N.A."/>
            <person name="Krieger C.J."/>
            <person name="del Toro C."/>
            <person name="Ryder H.F."/>
            <person name="Williamson S.C."/>
            <person name="Barbeau R.A."/>
            <person name="Hamilton E.P."/>
            <person name="Orias E."/>
        </authorList>
    </citation>
    <scope>NUCLEOTIDE SEQUENCE [LARGE SCALE GENOMIC DNA]</scope>
    <source>
        <strain evidence="4">SB210</strain>
    </source>
</reference>
<gene>
    <name evidence="3" type="ORF">TTHERM_00819600</name>
</gene>
<dbReference type="OrthoDB" id="431202at2759"/>
<dbReference type="HOGENOM" id="CLU_040321_2_0_1"/>
<dbReference type="eggNOG" id="ENOG502S1HE">
    <property type="taxonomic scope" value="Eukaryota"/>
</dbReference>
<dbReference type="InterPro" id="IPR022127">
    <property type="entry name" value="STIMATE/YPL162C"/>
</dbReference>
<feature type="transmembrane region" description="Helical" evidence="2">
    <location>
        <begin position="155"/>
        <end position="177"/>
    </location>
</feature>
<dbReference type="STRING" id="312017.Q23H86"/>
<feature type="transmembrane region" description="Helical" evidence="2">
    <location>
        <begin position="204"/>
        <end position="224"/>
    </location>
</feature>
<dbReference type="GO" id="GO:0016020">
    <property type="term" value="C:membrane"/>
    <property type="evidence" value="ECO:0007669"/>
    <property type="project" value="TreeGrafter"/>
</dbReference>
<organism evidence="3 4">
    <name type="scientific">Tetrahymena thermophila (strain SB210)</name>
    <dbReference type="NCBI Taxonomy" id="312017"/>
    <lineage>
        <taxon>Eukaryota</taxon>
        <taxon>Sar</taxon>
        <taxon>Alveolata</taxon>
        <taxon>Ciliophora</taxon>
        <taxon>Intramacronucleata</taxon>
        <taxon>Oligohymenophorea</taxon>
        <taxon>Hymenostomatida</taxon>
        <taxon>Tetrahymenina</taxon>
        <taxon>Tetrahymenidae</taxon>
        <taxon>Tetrahymena</taxon>
    </lineage>
</organism>
<accession>Q23H86</accession>
<dbReference type="Proteomes" id="UP000009168">
    <property type="component" value="Unassembled WGS sequence"/>
</dbReference>
<dbReference type="GeneID" id="7838387"/>